<feature type="compositionally biased region" description="Polar residues" evidence="1">
    <location>
        <begin position="581"/>
        <end position="591"/>
    </location>
</feature>
<dbReference type="PANTHER" id="PTHR21575">
    <property type="entry name" value="PROTEIN HID1"/>
    <property type="match status" value="1"/>
</dbReference>
<protein>
    <submittedName>
        <fullName evidence="2">HID1 domain containing</fullName>
    </submittedName>
</protein>
<feature type="region of interest" description="Disordered" evidence="1">
    <location>
        <begin position="573"/>
        <end position="601"/>
    </location>
</feature>
<evidence type="ECO:0000256" key="1">
    <source>
        <dbReference type="SAM" id="MobiDB-lite"/>
    </source>
</evidence>
<dbReference type="Pfam" id="PF12722">
    <property type="entry name" value="Hid1"/>
    <property type="match status" value="1"/>
</dbReference>
<name>A0A3P9MNE7_ORYLA</name>
<reference evidence="2" key="3">
    <citation type="submission" date="2025-08" db="UniProtKB">
        <authorList>
            <consortium name="Ensembl"/>
        </authorList>
    </citation>
    <scope>IDENTIFICATION</scope>
    <source>
        <strain evidence="2">HNI</strain>
    </source>
</reference>
<feature type="region of interest" description="Disordered" evidence="1">
    <location>
        <begin position="623"/>
        <end position="660"/>
    </location>
</feature>
<dbReference type="Proteomes" id="UP000265180">
    <property type="component" value="Chromosome 8"/>
</dbReference>
<reference key="1">
    <citation type="journal article" date="2007" name="Nature">
        <title>The medaka draft genome and insights into vertebrate genome evolution.</title>
        <authorList>
            <person name="Kasahara M."/>
            <person name="Naruse K."/>
            <person name="Sasaki S."/>
            <person name="Nakatani Y."/>
            <person name="Qu W."/>
            <person name="Ahsan B."/>
            <person name="Yamada T."/>
            <person name="Nagayasu Y."/>
            <person name="Doi K."/>
            <person name="Kasai Y."/>
            <person name="Jindo T."/>
            <person name="Kobayashi D."/>
            <person name="Shimada A."/>
            <person name="Toyoda A."/>
            <person name="Kuroki Y."/>
            <person name="Fujiyama A."/>
            <person name="Sasaki T."/>
            <person name="Shimizu A."/>
            <person name="Asakawa S."/>
            <person name="Shimizu N."/>
            <person name="Hashimoto S."/>
            <person name="Yang J."/>
            <person name="Lee Y."/>
            <person name="Matsushima K."/>
            <person name="Sugano S."/>
            <person name="Sakaizumi M."/>
            <person name="Narita T."/>
            <person name="Ohishi K."/>
            <person name="Haga S."/>
            <person name="Ohta F."/>
            <person name="Nomoto H."/>
            <person name="Nogata K."/>
            <person name="Morishita T."/>
            <person name="Endo T."/>
            <person name="Shin-I T."/>
            <person name="Takeda H."/>
            <person name="Morishita S."/>
            <person name="Kohara Y."/>
        </authorList>
    </citation>
    <scope>NUCLEOTIDE SEQUENCE [LARGE SCALE GENOMIC DNA]</scope>
    <source>
        <strain>Hd-rR</strain>
    </source>
</reference>
<dbReference type="InterPro" id="IPR026705">
    <property type="entry name" value="Hid-1/Ecm30"/>
</dbReference>
<evidence type="ECO:0000313" key="2">
    <source>
        <dbReference type="Ensembl" id="ENSORLP00020034468.1"/>
    </source>
</evidence>
<sequence length="768" mass="86582">MGSSDSKLNFRKAVIQLTTKTQPVEATDDAFWDQFWTDATTTVQDVFALVPAAEIRAVREESPSNLATLCYKAVEKLVQAAESGCPSERERQVVLNCTRILTRILPYIFEDQDWRGFFWSTVPGAGRAGLDEDDGARPLAELLLLAVADLLFCPDFTVHSHKRGPDSVESMQSIDSCEYIWEAGVGFAQSPPLNYIHDLNRTELLRLLLTCFSETMYLPPASDNTVLNPWVTFFCSAENRHALPLFTSLLNVVCAYDPVGYGIPYNHLLFSDYREQLVEQAVQILIVTLEHDAGAPQPPASTSSIEEQEPTGPENLFVNYLSRIHREEDFDFVLKGLARLLTNPLTQTYLPNSTKKIQFHQELLVFFWKLCDFNKKFLFFVLKSSDVLDILVPILYYLNDARADQSRVGLMHIGVFILLLLSGERNFGVRLNKPYSLHVPMDIPVFTGTHADLLIVVFHKIITTGHQRLQPLYDCLLTIIVNVSPYLKSLSMVAANKLLHLLEAFSTSWYLFSTAQNHHLVFFLLETFNNIIQYQFDGNCNLVYAIIRKRNVFHQLANLASDPASIQKALQKKKKSPDLISRTNSQETLSMEGSRPAVPAEPGTLKASLVAIPAIDKLTEKSQVSEDGTMVSVPKTDSPQPVQSDLSAAAGTSDTESNSGRDMEVLSWKCKLPLQTIMRLLQVLVPQVEKICIDKGLTDESEILKFLQHGTLVGLLPVPHPILIRKYQANAGTAMWFRTYMWGVVYLRNVDPPIWYDTDVRLFEIQRM</sequence>
<organism evidence="2 3">
    <name type="scientific">Oryzias latipes</name>
    <name type="common">Japanese rice fish</name>
    <name type="synonym">Japanese killifish</name>
    <dbReference type="NCBI Taxonomy" id="8090"/>
    <lineage>
        <taxon>Eukaryota</taxon>
        <taxon>Metazoa</taxon>
        <taxon>Chordata</taxon>
        <taxon>Craniata</taxon>
        <taxon>Vertebrata</taxon>
        <taxon>Euteleostomi</taxon>
        <taxon>Actinopterygii</taxon>
        <taxon>Neopterygii</taxon>
        <taxon>Teleostei</taxon>
        <taxon>Neoteleostei</taxon>
        <taxon>Acanthomorphata</taxon>
        <taxon>Ovalentaria</taxon>
        <taxon>Atherinomorphae</taxon>
        <taxon>Beloniformes</taxon>
        <taxon>Adrianichthyidae</taxon>
        <taxon>Oryziinae</taxon>
        <taxon>Oryzias</taxon>
    </lineage>
</organism>
<reference evidence="2 3" key="2">
    <citation type="submission" date="2017-04" db="EMBL/GenBank/DDBJ databases">
        <title>CpG methylation of centromeres and impact of large insertions on vertebrate speciation.</title>
        <authorList>
            <person name="Ichikawa K."/>
            <person name="Yoshimura J."/>
            <person name="Morishita S."/>
        </authorList>
    </citation>
    <scope>NUCLEOTIDE SEQUENCE</scope>
    <source>
        <strain evidence="2 3">HNI</strain>
    </source>
</reference>
<reference evidence="2" key="4">
    <citation type="submission" date="2025-09" db="UniProtKB">
        <authorList>
            <consortium name="Ensembl"/>
        </authorList>
    </citation>
    <scope>IDENTIFICATION</scope>
    <source>
        <strain evidence="2">HNI</strain>
    </source>
</reference>
<dbReference type="Ensembl" id="ENSORLT00020035401.1">
    <property type="protein sequence ID" value="ENSORLP00020034468.1"/>
    <property type="gene ID" value="ENSORLG00020020962.1"/>
</dbReference>
<feature type="compositionally biased region" description="Polar residues" evidence="1">
    <location>
        <begin position="635"/>
        <end position="658"/>
    </location>
</feature>
<dbReference type="PANTHER" id="PTHR21575:SF12">
    <property type="entry name" value="PROTEIN HID1"/>
    <property type="match status" value="1"/>
</dbReference>
<accession>A0A3P9MNE7</accession>
<dbReference type="AlphaFoldDB" id="A0A3P9MNE7"/>
<proteinExistence type="predicted"/>
<evidence type="ECO:0000313" key="3">
    <source>
        <dbReference type="Proteomes" id="UP000265180"/>
    </source>
</evidence>